<keyword evidence="2" id="KW-1185">Reference proteome</keyword>
<comment type="caution">
    <text evidence="1">The sequence shown here is derived from an EMBL/GenBank/DDBJ whole genome shotgun (WGS) entry which is preliminary data.</text>
</comment>
<dbReference type="RefSeq" id="WP_160317763.1">
    <property type="nucleotide sequence ID" value="NZ_LGTC01000001.1"/>
</dbReference>
<evidence type="ECO:0000313" key="2">
    <source>
        <dbReference type="Proteomes" id="UP000036923"/>
    </source>
</evidence>
<proteinExistence type="predicted"/>
<accession>A0A0L6JX70</accession>
<dbReference type="Proteomes" id="UP000036923">
    <property type="component" value="Unassembled WGS sequence"/>
</dbReference>
<reference evidence="2" key="1">
    <citation type="submission" date="2015-07" db="EMBL/GenBank/DDBJ databases">
        <title>Near-Complete Genome Sequence of the Cellulolytic Bacterium Bacteroides (Pseudobacteroides) cellulosolvens ATCC 35603.</title>
        <authorList>
            <person name="Dassa B."/>
            <person name="Utturkar S.M."/>
            <person name="Klingeman D.M."/>
            <person name="Hurt R.A."/>
            <person name="Keller M."/>
            <person name="Xu J."/>
            <person name="Reddy Y.H.K."/>
            <person name="Borovok I."/>
            <person name="Grinberg I.R."/>
            <person name="Lamed R."/>
            <person name="Zhivin O."/>
            <person name="Bayer E.A."/>
            <person name="Brown S.D."/>
        </authorList>
    </citation>
    <scope>NUCLEOTIDE SEQUENCE [LARGE SCALE GENOMIC DNA]</scope>
    <source>
        <strain evidence="2">DSM 2933</strain>
    </source>
</reference>
<dbReference type="EMBL" id="LGTC01000001">
    <property type="protein sequence ID" value="KNY30190.1"/>
    <property type="molecule type" value="Genomic_DNA"/>
</dbReference>
<organism evidence="1 2">
    <name type="scientific">Pseudobacteroides cellulosolvens ATCC 35603 = DSM 2933</name>
    <dbReference type="NCBI Taxonomy" id="398512"/>
    <lineage>
        <taxon>Bacteria</taxon>
        <taxon>Bacillati</taxon>
        <taxon>Bacillota</taxon>
        <taxon>Clostridia</taxon>
        <taxon>Eubacteriales</taxon>
        <taxon>Oscillospiraceae</taxon>
        <taxon>Pseudobacteroides</taxon>
    </lineage>
</organism>
<protein>
    <submittedName>
        <fullName evidence="1">Uncharacterized protein</fullName>
    </submittedName>
</protein>
<sequence length="57" mass="6315">MSNEVESISSISEQNSAANEEFLASLEVQNVDMSNMLVGVGNINKKWNELKEILENS</sequence>
<name>A0A0L6JX70_9FIRM</name>
<gene>
    <name evidence="1" type="ORF">Bccel_5467</name>
</gene>
<evidence type="ECO:0000313" key="1">
    <source>
        <dbReference type="EMBL" id="KNY30190.1"/>
    </source>
</evidence>
<dbReference type="AlphaFoldDB" id="A0A0L6JX70"/>